<feature type="domain" description="Cyclin-like" evidence="2">
    <location>
        <begin position="152"/>
        <end position="236"/>
    </location>
</feature>
<dbReference type="SUPFAM" id="SSF47954">
    <property type="entry name" value="Cyclin-like"/>
    <property type="match status" value="2"/>
</dbReference>
<dbReference type="Pfam" id="PF21797">
    <property type="entry name" value="CycT2-like_C"/>
    <property type="match status" value="1"/>
</dbReference>
<dbReference type="InterPro" id="IPR013763">
    <property type="entry name" value="Cyclin-like_dom"/>
</dbReference>
<dbReference type="InterPro" id="IPR043198">
    <property type="entry name" value="Cyclin/Ssn8"/>
</dbReference>
<feature type="domain" description="Cyclin-like" evidence="2">
    <location>
        <begin position="39"/>
        <end position="139"/>
    </location>
</feature>
<gene>
    <name evidence="3" type="ORF">K7432_004624</name>
</gene>
<comment type="similarity">
    <text evidence="1">Belongs to the cyclin family.</text>
</comment>
<dbReference type="EMBL" id="JASJQH010000163">
    <property type="protein sequence ID" value="KAK9766350.1"/>
    <property type="molecule type" value="Genomic_DNA"/>
</dbReference>
<dbReference type="InterPro" id="IPR036915">
    <property type="entry name" value="Cyclin-like_sf"/>
</dbReference>
<dbReference type="InterPro" id="IPR006671">
    <property type="entry name" value="Cyclin_N"/>
</dbReference>
<keyword evidence="1" id="KW-0195">Cyclin</keyword>
<comment type="caution">
    <text evidence="3">The sequence shown here is derived from an EMBL/GenBank/DDBJ whole genome shotgun (WGS) entry which is preliminary data.</text>
</comment>
<organism evidence="3 4">
    <name type="scientific">Basidiobolus ranarum</name>
    <dbReference type="NCBI Taxonomy" id="34480"/>
    <lineage>
        <taxon>Eukaryota</taxon>
        <taxon>Fungi</taxon>
        <taxon>Fungi incertae sedis</taxon>
        <taxon>Zoopagomycota</taxon>
        <taxon>Entomophthoromycotina</taxon>
        <taxon>Basidiobolomycetes</taxon>
        <taxon>Basidiobolales</taxon>
        <taxon>Basidiobolaceae</taxon>
        <taxon>Basidiobolus</taxon>
    </lineage>
</organism>
<evidence type="ECO:0000313" key="3">
    <source>
        <dbReference type="EMBL" id="KAK9766350.1"/>
    </source>
</evidence>
<dbReference type="Pfam" id="PF00134">
    <property type="entry name" value="Cyclin_N"/>
    <property type="match status" value="1"/>
</dbReference>
<reference evidence="3 4" key="1">
    <citation type="submission" date="2023-04" db="EMBL/GenBank/DDBJ databases">
        <title>Genome of Basidiobolus ranarum AG-B5.</title>
        <authorList>
            <person name="Stajich J.E."/>
            <person name="Carter-House D."/>
            <person name="Gryganskyi A."/>
        </authorList>
    </citation>
    <scope>NUCLEOTIDE SEQUENCE [LARGE SCALE GENOMIC DNA]</scope>
    <source>
        <strain evidence="3 4">AG-B5</strain>
    </source>
</reference>
<accession>A0ABR2WXT2</accession>
<dbReference type="Proteomes" id="UP001479436">
    <property type="component" value="Unassembled WGS sequence"/>
</dbReference>
<dbReference type="PANTHER" id="PTHR10026">
    <property type="entry name" value="CYCLIN"/>
    <property type="match status" value="1"/>
</dbReference>
<protein>
    <recommendedName>
        <fullName evidence="2">Cyclin-like domain-containing protein</fullName>
    </recommendedName>
</protein>
<evidence type="ECO:0000313" key="4">
    <source>
        <dbReference type="Proteomes" id="UP001479436"/>
    </source>
</evidence>
<keyword evidence="4" id="KW-1185">Reference proteome</keyword>
<name>A0ABR2WXT2_9FUNG</name>
<dbReference type="CDD" id="cd20545">
    <property type="entry name" value="CYCLIN_SpCG1C-like_rpt1"/>
    <property type="match status" value="1"/>
</dbReference>
<evidence type="ECO:0000256" key="1">
    <source>
        <dbReference type="RuleBase" id="RU000383"/>
    </source>
</evidence>
<dbReference type="PIRSF" id="PIRSF036580">
    <property type="entry name" value="Cyclin_L"/>
    <property type="match status" value="1"/>
</dbReference>
<sequence>MTSRPLQWYFKKEELCKTPSSFDGISYEKELTDRAKGCNFILSVGMSLKLPQATLATATVYFHRFYVRHSLKEFHYYDIGATCILLASKIEETGRKLRDIINVCAQKAQKNDKLILEEDSKEFWRWRDTILFNEEILLEALCFELAIEHPYRILLSLVKELHGSKKLAQTAWAFINDSLRTVLCITYPPNIIAASALYVASKFLEENMTALAGRSWWKLVDADFNDIEDASTQLLDQYSQLPSLCQK</sequence>
<dbReference type="CDD" id="cd20546">
    <property type="entry name" value="CYCLIN_SpCG1C_ScCTK2-like_rpt2"/>
    <property type="match status" value="1"/>
</dbReference>
<dbReference type="SMART" id="SM00385">
    <property type="entry name" value="CYCLIN"/>
    <property type="match status" value="2"/>
</dbReference>
<evidence type="ECO:0000259" key="2">
    <source>
        <dbReference type="SMART" id="SM00385"/>
    </source>
</evidence>
<dbReference type="Gene3D" id="1.10.472.10">
    <property type="entry name" value="Cyclin-like"/>
    <property type="match status" value="2"/>
</dbReference>
<proteinExistence type="inferred from homology"/>